<dbReference type="AlphaFoldDB" id="A0AAV7N1Z0"/>
<evidence type="ECO:0000313" key="2">
    <source>
        <dbReference type="Proteomes" id="UP001066276"/>
    </source>
</evidence>
<keyword evidence="2" id="KW-1185">Reference proteome</keyword>
<name>A0AAV7N1Z0_PLEWA</name>
<organism evidence="1 2">
    <name type="scientific">Pleurodeles waltl</name>
    <name type="common">Iberian ribbed newt</name>
    <dbReference type="NCBI Taxonomy" id="8319"/>
    <lineage>
        <taxon>Eukaryota</taxon>
        <taxon>Metazoa</taxon>
        <taxon>Chordata</taxon>
        <taxon>Craniata</taxon>
        <taxon>Vertebrata</taxon>
        <taxon>Euteleostomi</taxon>
        <taxon>Amphibia</taxon>
        <taxon>Batrachia</taxon>
        <taxon>Caudata</taxon>
        <taxon>Salamandroidea</taxon>
        <taxon>Salamandridae</taxon>
        <taxon>Pleurodelinae</taxon>
        <taxon>Pleurodeles</taxon>
    </lineage>
</organism>
<evidence type="ECO:0000313" key="1">
    <source>
        <dbReference type="EMBL" id="KAJ1109402.1"/>
    </source>
</evidence>
<proteinExistence type="predicted"/>
<accession>A0AAV7N1Z0</accession>
<comment type="caution">
    <text evidence="1">The sequence shown here is derived from an EMBL/GenBank/DDBJ whole genome shotgun (WGS) entry which is preliminary data.</text>
</comment>
<dbReference type="Proteomes" id="UP001066276">
    <property type="component" value="Chromosome 9"/>
</dbReference>
<dbReference type="EMBL" id="JANPWB010000013">
    <property type="protein sequence ID" value="KAJ1109402.1"/>
    <property type="molecule type" value="Genomic_DNA"/>
</dbReference>
<dbReference type="InterPro" id="IPR042566">
    <property type="entry name" value="L1_C"/>
</dbReference>
<reference evidence="1" key="1">
    <citation type="journal article" date="2022" name="bioRxiv">
        <title>Sequencing and chromosome-scale assembly of the giantPleurodeles waltlgenome.</title>
        <authorList>
            <person name="Brown T."/>
            <person name="Elewa A."/>
            <person name="Iarovenko S."/>
            <person name="Subramanian E."/>
            <person name="Araus A.J."/>
            <person name="Petzold A."/>
            <person name="Susuki M."/>
            <person name="Suzuki K.-i.T."/>
            <person name="Hayashi T."/>
            <person name="Toyoda A."/>
            <person name="Oliveira C."/>
            <person name="Osipova E."/>
            <person name="Leigh N.D."/>
            <person name="Simon A."/>
            <person name="Yun M.H."/>
        </authorList>
    </citation>
    <scope>NUCLEOTIDE SEQUENCE</scope>
    <source>
        <strain evidence="1">20211129_DDA</strain>
        <tissue evidence="1">Liver</tissue>
    </source>
</reference>
<gene>
    <name evidence="1" type="ORF">NDU88_006763</name>
</gene>
<dbReference type="Gene3D" id="3.30.250.20">
    <property type="entry name" value="L1 transposable element, C-terminal domain"/>
    <property type="match status" value="1"/>
</dbReference>
<protein>
    <submittedName>
        <fullName evidence="1">Uncharacterized protein</fullName>
    </submittedName>
</protein>
<sequence length="180" mass="20859">MGRHRRTEASQRNTMEQYTTPVALPQRTARSEESDKALYENCKISIYPDYTNKVQNSRKGFMEVKAKLRAMSIRYMHLYPARLKVLSGGKAHFFEGPEEVWRWLEMWDKVAPVDRRGSEASPDGPLARRARTEDHMFLSTLRSLATGFGYSGMPQWRWCLLTQMGAQPESRTWRWAGVPG</sequence>